<dbReference type="AlphaFoldDB" id="A0A2U2I6K9"/>
<evidence type="ECO:0000313" key="1">
    <source>
        <dbReference type="EMBL" id="PWF55387.1"/>
    </source>
</evidence>
<dbReference type="EMBL" id="PXWF02000029">
    <property type="protein sequence ID" value="PWF55387.1"/>
    <property type="molecule type" value="Genomic_DNA"/>
</dbReference>
<dbReference type="InterPro" id="IPR047778">
    <property type="entry name" value="STM4014-like"/>
</dbReference>
<evidence type="ECO:0008006" key="3">
    <source>
        <dbReference type="Google" id="ProtNLM"/>
    </source>
</evidence>
<keyword evidence="2" id="KW-1185">Reference proteome</keyword>
<evidence type="ECO:0000313" key="2">
    <source>
        <dbReference type="Proteomes" id="UP000241421"/>
    </source>
</evidence>
<comment type="caution">
    <text evidence="1">The sequence shown here is derived from an EMBL/GenBank/DDBJ whole genome shotgun (WGS) entry which is preliminary data.</text>
</comment>
<gene>
    <name evidence="1" type="ORF">C7C56_002130</name>
</gene>
<dbReference type="GO" id="GO:0005737">
    <property type="term" value="C:cytoplasm"/>
    <property type="evidence" value="ECO:0007669"/>
    <property type="project" value="TreeGrafter"/>
</dbReference>
<accession>A0A2U2I6K9</accession>
<dbReference type="Gene3D" id="3.30.470.20">
    <property type="entry name" value="ATP-grasp fold, B domain"/>
    <property type="match status" value="1"/>
</dbReference>
<dbReference type="GO" id="GO:0018169">
    <property type="term" value="F:ribosomal S6-glutamic acid ligase activity"/>
    <property type="evidence" value="ECO:0007669"/>
    <property type="project" value="TreeGrafter"/>
</dbReference>
<dbReference type="SUPFAM" id="SSF56059">
    <property type="entry name" value="Glutathione synthetase ATP-binding domain-like"/>
    <property type="match status" value="1"/>
</dbReference>
<dbReference type="PANTHER" id="PTHR21621">
    <property type="entry name" value="RIBOSOMAL PROTEIN S6 MODIFICATION PROTEIN"/>
    <property type="match status" value="1"/>
</dbReference>
<organism evidence="1 2">
    <name type="scientific">Massilia glaciei</name>
    <dbReference type="NCBI Taxonomy" id="1524097"/>
    <lineage>
        <taxon>Bacteria</taxon>
        <taxon>Pseudomonadati</taxon>
        <taxon>Pseudomonadota</taxon>
        <taxon>Betaproteobacteria</taxon>
        <taxon>Burkholderiales</taxon>
        <taxon>Oxalobacteraceae</taxon>
        <taxon>Telluria group</taxon>
        <taxon>Massilia</taxon>
    </lineage>
</organism>
<dbReference type="PANTHER" id="PTHR21621:SF0">
    <property type="entry name" value="BETA-CITRYLGLUTAMATE SYNTHASE B-RELATED"/>
    <property type="match status" value="1"/>
</dbReference>
<dbReference type="Proteomes" id="UP000241421">
    <property type="component" value="Unassembled WGS sequence"/>
</dbReference>
<sequence>MVGEARRDRLPLVMLGAGGGKRVRHMQSARQHLGLPPATVLEWQAWLDRPAALAALLARPCGFKVEAPGDDPAIQHRMATQGCALLGRALPDVPAFGELAVSDAWFAGFSAAMRALAAQLDEFPHVRVVNAPHEIVIMTDKLACQQHLRSHDVPIPPLFGQIEGYAHLRDLLDELGLDRVFVKARYGSSASGVIAYRRNRRGAEQATSSAHLVRGAGPTRLYNVKRLRTYTAHDEIAELIDLLASQHAYVEAWLPKPRTGGGHYDVRVVTLAGQPAHRVARVGARMMTNLHLDNQRADVDTLIGEVGRDALDAVARRAAAAFPSSHVIGLDLVLHNDKAKVLEANAFGDLLPGLLWRGHDTYAAQLRQFNRDAA</sequence>
<name>A0A2U2I6K9_9BURK</name>
<dbReference type="RefSeq" id="WP_106755853.1">
    <property type="nucleotide sequence ID" value="NZ_PXWF02000029.1"/>
</dbReference>
<reference evidence="1 2" key="1">
    <citation type="submission" date="2018-04" db="EMBL/GenBank/DDBJ databases">
        <title>Massilia violaceinigra sp. nov., a novel purple-pigmented bacterium isolated from Tianshan glacier, Xinjiang, China.</title>
        <authorList>
            <person name="Wang H."/>
        </authorList>
    </citation>
    <scope>NUCLEOTIDE SEQUENCE [LARGE SCALE GENOMIC DNA]</scope>
    <source>
        <strain evidence="1 2">B448-2</strain>
    </source>
</reference>
<dbReference type="NCBIfam" id="NF038074">
    <property type="entry name" value="fam_STM4014"/>
    <property type="match status" value="1"/>
</dbReference>
<proteinExistence type="predicted"/>
<dbReference type="GO" id="GO:0009432">
    <property type="term" value="P:SOS response"/>
    <property type="evidence" value="ECO:0007669"/>
    <property type="project" value="TreeGrafter"/>
</dbReference>
<protein>
    <recommendedName>
        <fullName evidence="3">ATP-grasp domain-containing protein</fullName>
    </recommendedName>
</protein>
<dbReference type="OrthoDB" id="9789963at2"/>